<sequence>MWRIPEFLPASHMAIFDDDRQRKAALFLLAAASAFIAGAGLQLLLLGAAPMDAVKGGGRVLFWGGITAALLARVHGRTLPGISLATWTGAGLIIVSWW</sequence>
<evidence type="ECO:0000256" key="1">
    <source>
        <dbReference type="SAM" id="Phobius"/>
    </source>
</evidence>
<keyword evidence="1" id="KW-0472">Membrane</keyword>
<comment type="caution">
    <text evidence="2">The sequence shown here is derived from an EMBL/GenBank/DDBJ whole genome shotgun (WGS) entry which is preliminary data.</text>
</comment>
<evidence type="ECO:0000313" key="2">
    <source>
        <dbReference type="EMBL" id="GIZ50417.1"/>
    </source>
</evidence>
<name>A0ABQ4Q037_9BURK</name>
<dbReference type="EMBL" id="BPMK01000002">
    <property type="protein sequence ID" value="GIZ50417.1"/>
    <property type="molecule type" value="Genomic_DNA"/>
</dbReference>
<evidence type="ECO:0008006" key="4">
    <source>
        <dbReference type="Google" id="ProtNLM"/>
    </source>
</evidence>
<accession>A0ABQ4Q037</accession>
<organism evidence="2 3">
    <name type="scientific">Noviherbaspirillum aridicola</name>
    <dbReference type="NCBI Taxonomy" id="2849687"/>
    <lineage>
        <taxon>Bacteria</taxon>
        <taxon>Pseudomonadati</taxon>
        <taxon>Pseudomonadota</taxon>
        <taxon>Betaproteobacteria</taxon>
        <taxon>Burkholderiales</taxon>
        <taxon>Oxalobacteraceae</taxon>
        <taxon>Noviherbaspirillum</taxon>
    </lineage>
</organism>
<dbReference type="Proteomes" id="UP000887222">
    <property type="component" value="Unassembled WGS sequence"/>
</dbReference>
<feature type="transmembrane region" description="Helical" evidence="1">
    <location>
        <begin position="25"/>
        <end position="47"/>
    </location>
</feature>
<reference evidence="2 3" key="1">
    <citation type="journal article" date="2022" name="Int. J. Syst. Evol. Microbiol.">
        <title>Noviherbaspirillum aridicola sp. nov., isolated from an arid soil in Pakistan.</title>
        <authorList>
            <person name="Khan I.U."/>
            <person name="Saqib M."/>
            <person name="Amin A."/>
            <person name="Hussain F."/>
            <person name="Li L."/>
            <person name="Liu Y.H."/>
            <person name="Fang B.Z."/>
            <person name="Ahmed I."/>
            <person name="Li W.J."/>
        </authorList>
    </citation>
    <scope>NUCLEOTIDE SEQUENCE [LARGE SCALE GENOMIC DNA]</scope>
    <source>
        <strain evidence="2 3">NCCP-691</strain>
    </source>
</reference>
<protein>
    <recommendedName>
        <fullName evidence="4">Cyd operon protein YbgE</fullName>
    </recommendedName>
</protein>
<keyword evidence="3" id="KW-1185">Reference proteome</keyword>
<keyword evidence="1" id="KW-0812">Transmembrane</keyword>
<evidence type="ECO:0000313" key="3">
    <source>
        <dbReference type="Proteomes" id="UP000887222"/>
    </source>
</evidence>
<feature type="transmembrane region" description="Helical" evidence="1">
    <location>
        <begin position="79"/>
        <end position="97"/>
    </location>
</feature>
<keyword evidence="1" id="KW-1133">Transmembrane helix</keyword>
<proteinExistence type="predicted"/>
<gene>
    <name evidence="2" type="ORF">NCCP691_04310</name>
</gene>